<proteinExistence type="predicted"/>
<evidence type="ECO:0000313" key="2">
    <source>
        <dbReference type="EMBL" id="CAF4353671.1"/>
    </source>
</evidence>
<protein>
    <submittedName>
        <fullName evidence="3">Uncharacterized protein</fullName>
    </submittedName>
</protein>
<feature type="non-terminal residue" evidence="3">
    <location>
        <position position="67"/>
    </location>
</feature>
<evidence type="ECO:0000313" key="4">
    <source>
        <dbReference type="Proteomes" id="UP000681720"/>
    </source>
</evidence>
<evidence type="ECO:0000313" key="3">
    <source>
        <dbReference type="EMBL" id="CAF4480053.1"/>
    </source>
</evidence>
<name>A0A8S2X5J3_9BILA</name>
<evidence type="ECO:0000256" key="1">
    <source>
        <dbReference type="SAM" id="Coils"/>
    </source>
</evidence>
<dbReference type="EMBL" id="CAJOBH010045817">
    <property type="protein sequence ID" value="CAF4353671.1"/>
    <property type="molecule type" value="Genomic_DNA"/>
</dbReference>
<organism evidence="3 4">
    <name type="scientific">Rotaria magnacalcarata</name>
    <dbReference type="NCBI Taxonomy" id="392030"/>
    <lineage>
        <taxon>Eukaryota</taxon>
        <taxon>Metazoa</taxon>
        <taxon>Spiralia</taxon>
        <taxon>Gnathifera</taxon>
        <taxon>Rotifera</taxon>
        <taxon>Eurotatoria</taxon>
        <taxon>Bdelloidea</taxon>
        <taxon>Philodinida</taxon>
        <taxon>Philodinidae</taxon>
        <taxon>Rotaria</taxon>
    </lineage>
</organism>
<sequence length="67" mass="7786">KVKDAQNDLQKLQRECEEMRSKFHDEQIKSAAKISELESKLRNADTTTVLTRLLPSATLENRLKEEE</sequence>
<keyword evidence="1" id="KW-0175">Coiled coil</keyword>
<dbReference type="Proteomes" id="UP000681720">
    <property type="component" value="Unassembled WGS sequence"/>
</dbReference>
<gene>
    <name evidence="2" type="ORF">BYL167_LOCUS29590</name>
    <name evidence="3" type="ORF">GIL414_LOCUS33755</name>
</gene>
<dbReference type="EMBL" id="CAJOBJ010075938">
    <property type="protein sequence ID" value="CAF4480053.1"/>
    <property type="molecule type" value="Genomic_DNA"/>
</dbReference>
<feature type="coiled-coil region" evidence="1">
    <location>
        <begin position="2"/>
        <end position="29"/>
    </location>
</feature>
<dbReference type="Proteomes" id="UP000681967">
    <property type="component" value="Unassembled WGS sequence"/>
</dbReference>
<accession>A0A8S2X5J3</accession>
<comment type="caution">
    <text evidence="3">The sequence shown here is derived from an EMBL/GenBank/DDBJ whole genome shotgun (WGS) entry which is preliminary data.</text>
</comment>
<feature type="non-terminal residue" evidence="3">
    <location>
        <position position="1"/>
    </location>
</feature>
<reference evidence="3" key="1">
    <citation type="submission" date="2021-02" db="EMBL/GenBank/DDBJ databases">
        <authorList>
            <person name="Nowell W R."/>
        </authorList>
    </citation>
    <scope>NUCLEOTIDE SEQUENCE</scope>
</reference>
<dbReference type="AlphaFoldDB" id="A0A8S2X5J3"/>